<dbReference type="PRINTS" id="PR01483">
    <property type="entry name" value="FASYNTHASE"/>
</dbReference>
<dbReference type="AlphaFoldDB" id="A0A010YJ05"/>
<evidence type="ECO:0000313" key="4">
    <source>
        <dbReference type="EMBL" id="EXG80210.1"/>
    </source>
</evidence>
<reference evidence="4 5" key="1">
    <citation type="submission" date="2013-07" db="EMBL/GenBank/DDBJ databases">
        <authorList>
            <consortium name="DOE Joint Genome Institute"/>
            <person name="Eisen J."/>
            <person name="Huntemann M."/>
            <person name="Han J."/>
            <person name="Chen A."/>
            <person name="Kyrpides N."/>
            <person name="Mavromatis K."/>
            <person name="Markowitz V."/>
            <person name="Palaniappan K."/>
            <person name="Ivanova N."/>
            <person name="Schaumberg A."/>
            <person name="Pati A."/>
            <person name="Liolios K."/>
            <person name="Nordberg H.P."/>
            <person name="Cantor M.N."/>
            <person name="Hua S.X."/>
            <person name="Woyke T."/>
        </authorList>
    </citation>
    <scope>NUCLEOTIDE SEQUENCE [LARGE SCALE GENOMIC DNA]</scope>
    <source>
        <strain evidence="4 5">DSM 44712</strain>
    </source>
</reference>
<dbReference type="Gene3D" id="3.10.129.10">
    <property type="entry name" value="Hotdog Thioesterase"/>
    <property type="match status" value="1"/>
</dbReference>
<dbReference type="SUPFAM" id="SSF54637">
    <property type="entry name" value="Thioesterase/thiol ester dehydrase-isomerase"/>
    <property type="match status" value="2"/>
</dbReference>
<dbReference type="PATRIC" id="fig|927661.3.peg.1256"/>
<dbReference type="PANTHER" id="PTHR43841:SF1">
    <property type="entry name" value="3-HYDROXYACYL-THIOESTER DEHYDRATASE X"/>
    <property type="match status" value="1"/>
</dbReference>
<dbReference type="OrthoDB" id="9774179at2"/>
<evidence type="ECO:0000256" key="2">
    <source>
        <dbReference type="SAM" id="MobiDB-lite"/>
    </source>
</evidence>
<dbReference type="InterPro" id="IPR003965">
    <property type="entry name" value="Fatty_acid_synthase"/>
</dbReference>
<gene>
    <name evidence="4" type="ORF">CryarDRAFT_1276</name>
</gene>
<dbReference type="Proteomes" id="UP000021053">
    <property type="component" value="Unassembled WGS sequence"/>
</dbReference>
<evidence type="ECO:0000313" key="5">
    <source>
        <dbReference type="Proteomes" id="UP000021053"/>
    </source>
</evidence>
<evidence type="ECO:0000259" key="3">
    <source>
        <dbReference type="Pfam" id="PF01575"/>
    </source>
</evidence>
<dbReference type="PANTHER" id="PTHR43841">
    <property type="entry name" value="3-HYDROXYACYL-THIOESTER DEHYDRATASE HTDX-RELATED"/>
    <property type="match status" value="1"/>
</dbReference>
<sequence length="279" mass="30483">MTRMLERAPNLAILYPRALVKRGGGHELPDTRLGLRDVAVERERLTEYHRVCGFGPSDTLPGTYPQVLAFPLAIALMSERAFPFPLPGIVHIGNTITQRRPIAATERLTFEVRTGNLRPHRRGRQFDVVTEARVGDEPVWDSTATYLRRGAGTGAAAPEPGEVLPTTAVWRVPGNVGRRYARASGDRNPIHLHPLTAKLFGFPRAIAHGMWMKARCLAAIEGRLPEAWTAEVRFAKPLLLPSTVDFGVRGRDFSVASGGRPHLTGRAVPAPGNATPHPG</sequence>
<name>A0A010YJ05_9ACTN</name>
<protein>
    <submittedName>
        <fullName evidence="4">Acyl dehydratase</fullName>
    </submittedName>
</protein>
<feature type="region of interest" description="Disordered" evidence="2">
    <location>
        <begin position="258"/>
        <end position="279"/>
    </location>
</feature>
<dbReference type="GO" id="GO:0005835">
    <property type="term" value="C:fatty acid synthase complex"/>
    <property type="evidence" value="ECO:0007669"/>
    <property type="project" value="InterPro"/>
</dbReference>
<dbReference type="GO" id="GO:0006633">
    <property type="term" value="P:fatty acid biosynthetic process"/>
    <property type="evidence" value="ECO:0007669"/>
    <property type="project" value="InterPro"/>
</dbReference>
<organism evidence="4 5">
    <name type="scientific">Cryptosporangium arvum DSM 44712</name>
    <dbReference type="NCBI Taxonomy" id="927661"/>
    <lineage>
        <taxon>Bacteria</taxon>
        <taxon>Bacillati</taxon>
        <taxon>Actinomycetota</taxon>
        <taxon>Actinomycetes</taxon>
        <taxon>Cryptosporangiales</taxon>
        <taxon>Cryptosporangiaceae</taxon>
        <taxon>Cryptosporangium</taxon>
    </lineage>
</organism>
<feature type="domain" description="MaoC-like" evidence="3">
    <location>
        <begin position="178"/>
        <end position="246"/>
    </location>
</feature>
<dbReference type="EMBL" id="JFBT01000001">
    <property type="protein sequence ID" value="EXG80210.1"/>
    <property type="molecule type" value="Genomic_DNA"/>
</dbReference>
<dbReference type="Pfam" id="PF01575">
    <property type="entry name" value="MaoC_dehydratas"/>
    <property type="match status" value="1"/>
</dbReference>
<dbReference type="InterPro" id="IPR029069">
    <property type="entry name" value="HotDog_dom_sf"/>
</dbReference>
<accession>A0A010YJ05</accession>
<keyword evidence="5" id="KW-1185">Reference proteome</keyword>
<dbReference type="GO" id="GO:0004312">
    <property type="term" value="F:fatty acid synthase activity"/>
    <property type="evidence" value="ECO:0007669"/>
    <property type="project" value="InterPro"/>
</dbReference>
<comment type="similarity">
    <text evidence="1">Belongs to the enoyl-CoA hydratase/isomerase family.</text>
</comment>
<dbReference type="HOGENOM" id="CLU_056696_0_0_11"/>
<evidence type="ECO:0000256" key="1">
    <source>
        <dbReference type="ARBA" id="ARBA00005254"/>
    </source>
</evidence>
<dbReference type="InterPro" id="IPR002539">
    <property type="entry name" value="MaoC-like_dom"/>
</dbReference>
<comment type="caution">
    <text evidence="4">The sequence shown here is derived from an EMBL/GenBank/DDBJ whole genome shotgun (WGS) entry which is preliminary data.</text>
</comment>
<proteinExistence type="inferred from homology"/>